<dbReference type="OMA" id="GRCNFSQ"/>
<dbReference type="AlphaFoldDB" id="A0A1D9QCQ4"/>
<dbReference type="InterPro" id="IPR050307">
    <property type="entry name" value="Sterol_Desaturase_Related"/>
</dbReference>
<dbReference type="GO" id="GO:0005506">
    <property type="term" value="F:iron ion binding"/>
    <property type="evidence" value="ECO:0007669"/>
    <property type="project" value="InterPro"/>
</dbReference>
<dbReference type="Pfam" id="PF04116">
    <property type="entry name" value="FA_hydroxylase"/>
    <property type="match status" value="1"/>
</dbReference>
<dbReference type="InterPro" id="IPR006694">
    <property type="entry name" value="Fatty_acid_hydroxylase"/>
</dbReference>
<evidence type="ECO:0000256" key="3">
    <source>
        <dbReference type="ARBA" id="ARBA00022989"/>
    </source>
</evidence>
<dbReference type="Proteomes" id="UP000177798">
    <property type="component" value="Chromosome 9"/>
</dbReference>
<evidence type="ECO:0000256" key="1">
    <source>
        <dbReference type="ARBA" id="ARBA00004370"/>
    </source>
</evidence>
<keyword evidence="2 5" id="KW-0812">Transmembrane</keyword>
<name>A0A1D9QCQ4_SCLS1</name>
<comment type="subcellular location">
    <subcellularLocation>
        <location evidence="1">Membrane</location>
    </subcellularLocation>
</comment>
<feature type="transmembrane region" description="Helical" evidence="5">
    <location>
        <begin position="33"/>
        <end position="54"/>
    </location>
</feature>
<dbReference type="RefSeq" id="XP_001588121.1">
    <property type="nucleotide sequence ID" value="XM_001588071.1"/>
</dbReference>
<dbReference type="PANTHER" id="PTHR11863">
    <property type="entry name" value="STEROL DESATURASE"/>
    <property type="match status" value="1"/>
</dbReference>
<evidence type="ECO:0000259" key="6">
    <source>
        <dbReference type="Pfam" id="PF04116"/>
    </source>
</evidence>
<protein>
    <recommendedName>
        <fullName evidence="6">Fatty acid hydroxylase domain-containing protein</fullName>
    </recommendedName>
</protein>
<dbReference type="VEuPathDB" id="FungiDB:sscle_09g071630"/>
<evidence type="ECO:0000313" key="7">
    <source>
        <dbReference type="EMBL" id="APA12393.1"/>
    </source>
</evidence>
<reference evidence="8" key="1">
    <citation type="journal article" date="2017" name="Genome Biol. Evol.">
        <title>The complete genome sequence of the phytopathogenic fungus Sclerotinia sclerotiorum reveals insights into the genome architecture of broad host range pathogens.</title>
        <authorList>
            <person name="Derbyshire M."/>
            <person name="Denton-Giles M."/>
            <person name="Hegedus D."/>
            <person name="Seifbarghy S."/>
            <person name="Rollins J."/>
            <person name="van Kan J."/>
            <person name="Seidl M.F."/>
            <person name="Faino L."/>
            <person name="Mbengue M."/>
            <person name="Navaud O."/>
            <person name="Raffaele S."/>
            <person name="Hammond-Kosack K."/>
            <person name="Heard S."/>
            <person name="Oliver R."/>
        </authorList>
    </citation>
    <scope>NUCLEOTIDE SEQUENCE [LARGE SCALE GENOMIC DNA]</scope>
    <source>
        <strain evidence="8">ATCC 18683 / 1980 / Ss-1</strain>
    </source>
</reference>
<accession>A0A1D9QCQ4</accession>
<keyword evidence="4 5" id="KW-0472">Membrane</keyword>
<dbReference type="EMBL" id="CP017822">
    <property type="protein sequence ID" value="APA12393.1"/>
    <property type="molecule type" value="Genomic_DNA"/>
</dbReference>
<dbReference type="GO" id="GO:0016491">
    <property type="term" value="F:oxidoreductase activity"/>
    <property type="evidence" value="ECO:0007669"/>
    <property type="project" value="InterPro"/>
</dbReference>
<gene>
    <name evidence="7" type="ORF">sscle_09g071630</name>
</gene>
<keyword evidence="3 5" id="KW-1133">Transmembrane helix</keyword>
<proteinExistence type="predicted"/>
<evidence type="ECO:0000256" key="5">
    <source>
        <dbReference type="SAM" id="Phobius"/>
    </source>
</evidence>
<dbReference type="KEGG" id="ssl:SS1G_10567"/>
<dbReference type="OrthoDB" id="408954at2759"/>
<evidence type="ECO:0000313" key="8">
    <source>
        <dbReference type="Proteomes" id="UP000177798"/>
    </source>
</evidence>
<feature type="domain" description="Fatty acid hydroxylase" evidence="6">
    <location>
        <begin position="192"/>
        <end position="326"/>
    </location>
</feature>
<sequence length="353" mass="40387">MNTLITNTSSTTPTYTLSSPFPRPPLSSHISDFHLSLLLPVLAYWSLSLFWSIISHYNLFSTYRIHTPAEIQTRNRATAREVLRCIVFQQLIQTAWGLFLGHVVLGTHDLVGTEEYDIAVWVDRVRNGGSWMVWSLKTGMTALGFDLARSKTSLRLPLHIHIATPDGKIIAWEVILAQVIYRVLAPATRFGIATFFSDSWQYFWHRAMHENKWMYRNIHSKHHRVNAPYAFAAFYNTLTEAFIIDTVGTTLSFFFSGLSMREAMLFSTISVLKGVDDHCGYKLPWDPLQWLGEQGTVFHDIHHQTWGAGTNYSQVYTTFWDHVLGTASKMSSEEMGKLYKKGQDRAERAKKGD</sequence>
<dbReference type="GO" id="GO:0008610">
    <property type="term" value="P:lipid biosynthetic process"/>
    <property type="evidence" value="ECO:0007669"/>
    <property type="project" value="InterPro"/>
</dbReference>
<dbReference type="GO" id="GO:0016020">
    <property type="term" value="C:membrane"/>
    <property type="evidence" value="ECO:0007669"/>
    <property type="project" value="UniProtKB-SubCell"/>
</dbReference>
<organism evidence="7 8">
    <name type="scientific">Sclerotinia sclerotiorum (strain ATCC 18683 / 1980 / Ss-1)</name>
    <name type="common">White mold</name>
    <name type="synonym">Whetzelinia sclerotiorum</name>
    <dbReference type="NCBI Taxonomy" id="665079"/>
    <lineage>
        <taxon>Eukaryota</taxon>
        <taxon>Fungi</taxon>
        <taxon>Dikarya</taxon>
        <taxon>Ascomycota</taxon>
        <taxon>Pezizomycotina</taxon>
        <taxon>Leotiomycetes</taxon>
        <taxon>Helotiales</taxon>
        <taxon>Sclerotiniaceae</taxon>
        <taxon>Sclerotinia</taxon>
    </lineage>
</organism>
<evidence type="ECO:0000256" key="4">
    <source>
        <dbReference type="ARBA" id="ARBA00023136"/>
    </source>
</evidence>
<evidence type="ECO:0000256" key="2">
    <source>
        <dbReference type="ARBA" id="ARBA00022692"/>
    </source>
</evidence>